<dbReference type="Proteomes" id="UP000184603">
    <property type="component" value="Unassembled WGS sequence"/>
</dbReference>
<keyword evidence="2" id="KW-0547">Nucleotide-binding</keyword>
<gene>
    <name evidence="6" type="ORF">SAMN02745220_05276</name>
</gene>
<evidence type="ECO:0000256" key="3">
    <source>
        <dbReference type="ARBA" id="ARBA00022840"/>
    </source>
</evidence>
<sequence>MNNQSDKPAATHKKSPSALTLQSLLEAIKDAPDVKSINDTLKKHILEVFQAKIAAIFLADNSKQELDSWLLLPGDSSEKIVIPINYNSIVGFAAKKKQPINLRDAYDFRELRRVGPELNFYATYDEKSNIRSKQILAIPIVQNNTLMGVLEFINTRDDNHFTSEEEYNANQLAKALATAFSNHGIFVKQIPPQYESLLSQNLLSVKELEQGLAKATELGEDPETVLMNNFQIPRLKMGKLLAEFYSTRFVDLDKVDNNPQQLFPDINIDYFEEKDLVPLSLKDEKLVVAVKNFEDQTLTSTIQEQVSGKLQVELVFAFQGDIRSFWKRTRAKYFSRPDGESEGQQLSKDSSSFDTLEDYKTQRKERITYDTSLFDSLQNYEYQGDEQLFYDNSLFDPLEETEPQDKIREKQVTAGESRAGTEKHVEINDYLNIPAVVRLVYDILQKGYSSQASDIHIDPCGFENKGEVRYRIHGVFSKPLKIPQKHAYLVVDRIKSQASLNLAERTKPQEGKFKFTTLEGKEIELRVATTPTPKGNEEIVLSILPNQKPLPLLGELLPSRLLGPFKEMIEQEEGIILVVGPKASGKTTTLHSALNHLKTAGKKICAAEQPLEIKQNGIHQVEVDPLKNYSFTDALGEFRKEDPDVIMIGEMQDLRTALMVVDVALNGHLLLTSLAADSAEEGITHCLNMGLDPLLLATALRGVLAQRLVRTLCKNCKQPYHPEKAEYDRLLESYGVSFFDHINVIYSDDLVFHRANGCPRCDGSGYDGKIGLYELLVVNPSISELIMSFASPAEIVDEAMSNGMTLLVQEGIQLIFNGTIDCKELMSVCEI</sequence>
<dbReference type="Gene3D" id="3.30.450.40">
    <property type="match status" value="1"/>
</dbReference>
<dbReference type="Pfam" id="PF00437">
    <property type="entry name" value="T2SSE"/>
    <property type="match status" value="1"/>
</dbReference>
<dbReference type="Gene3D" id="3.30.450.90">
    <property type="match status" value="1"/>
</dbReference>
<dbReference type="InterPro" id="IPR037257">
    <property type="entry name" value="T2SS_E_N_sf"/>
</dbReference>
<dbReference type="GO" id="GO:0005524">
    <property type="term" value="F:ATP binding"/>
    <property type="evidence" value="ECO:0007669"/>
    <property type="project" value="UniProtKB-KW"/>
</dbReference>
<dbReference type="GO" id="GO:0005886">
    <property type="term" value="C:plasma membrane"/>
    <property type="evidence" value="ECO:0007669"/>
    <property type="project" value="TreeGrafter"/>
</dbReference>
<keyword evidence="3" id="KW-0067">ATP-binding</keyword>
<dbReference type="RefSeq" id="WP_073617244.1">
    <property type="nucleotide sequence ID" value="NZ_FRFE01000071.1"/>
</dbReference>
<dbReference type="SMART" id="SM00065">
    <property type="entry name" value="GAF"/>
    <property type="match status" value="1"/>
</dbReference>
<dbReference type="Pfam" id="PF01590">
    <property type="entry name" value="GAF"/>
    <property type="match status" value="1"/>
</dbReference>
<dbReference type="PANTHER" id="PTHR30258:SF3">
    <property type="entry name" value="SLL1921 PROTEIN"/>
    <property type="match status" value="1"/>
</dbReference>
<comment type="similarity">
    <text evidence="1">Belongs to the GSP E family.</text>
</comment>
<evidence type="ECO:0000256" key="2">
    <source>
        <dbReference type="ARBA" id="ARBA00022741"/>
    </source>
</evidence>
<feature type="domain" description="GAF" evidence="5">
    <location>
        <begin position="33"/>
        <end position="190"/>
    </location>
</feature>
<dbReference type="SUPFAM" id="SSF55781">
    <property type="entry name" value="GAF domain-like"/>
    <property type="match status" value="1"/>
</dbReference>
<dbReference type="InterPro" id="IPR007831">
    <property type="entry name" value="T2SS_GspE_N"/>
</dbReference>
<keyword evidence="7" id="KW-1185">Reference proteome</keyword>
<dbReference type="InterPro" id="IPR003018">
    <property type="entry name" value="GAF"/>
</dbReference>
<dbReference type="Pfam" id="PF05157">
    <property type="entry name" value="MshEN"/>
    <property type="match status" value="1"/>
</dbReference>
<accession>A0A1M7YMB1</accession>
<name>A0A1M7YMB1_9BACT</name>
<dbReference type="PANTHER" id="PTHR30258">
    <property type="entry name" value="TYPE II SECRETION SYSTEM PROTEIN GSPE-RELATED"/>
    <property type="match status" value="1"/>
</dbReference>
<feature type="region of interest" description="Disordered" evidence="4">
    <location>
        <begin position="335"/>
        <end position="354"/>
    </location>
</feature>
<reference evidence="6 7" key="1">
    <citation type="submission" date="2016-12" db="EMBL/GenBank/DDBJ databases">
        <authorList>
            <person name="Song W.-J."/>
            <person name="Kurnit D.M."/>
        </authorList>
    </citation>
    <scope>NUCLEOTIDE SEQUENCE [LARGE SCALE GENOMIC DNA]</scope>
    <source>
        <strain evidence="6 7">DSM 18488</strain>
    </source>
</reference>
<dbReference type="STRING" id="1121416.SAMN02745220_05276"/>
<dbReference type="SUPFAM" id="SSF52540">
    <property type="entry name" value="P-loop containing nucleoside triphosphate hydrolases"/>
    <property type="match status" value="1"/>
</dbReference>
<dbReference type="Gene3D" id="3.40.50.300">
    <property type="entry name" value="P-loop containing nucleotide triphosphate hydrolases"/>
    <property type="match status" value="1"/>
</dbReference>
<dbReference type="AlphaFoldDB" id="A0A1M7YMB1"/>
<organism evidence="6 7">
    <name type="scientific">Desulfopila aestuarii DSM 18488</name>
    <dbReference type="NCBI Taxonomy" id="1121416"/>
    <lineage>
        <taxon>Bacteria</taxon>
        <taxon>Pseudomonadati</taxon>
        <taxon>Thermodesulfobacteriota</taxon>
        <taxon>Desulfobulbia</taxon>
        <taxon>Desulfobulbales</taxon>
        <taxon>Desulfocapsaceae</taxon>
        <taxon>Desulfopila</taxon>
    </lineage>
</organism>
<evidence type="ECO:0000259" key="5">
    <source>
        <dbReference type="SMART" id="SM00065"/>
    </source>
</evidence>
<dbReference type="InterPro" id="IPR029016">
    <property type="entry name" value="GAF-like_dom_sf"/>
</dbReference>
<evidence type="ECO:0000313" key="7">
    <source>
        <dbReference type="Proteomes" id="UP000184603"/>
    </source>
</evidence>
<dbReference type="GO" id="GO:0016887">
    <property type="term" value="F:ATP hydrolysis activity"/>
    <property type="evidence" value="ECO:0007669"/>
    <property type="project" value="TreeGrafter"/>
</dbReference>
<evidence type="ECO:0000313" key="6">
    <source>
        <dbReference type="EMBL" id="SHO53735.1"/>
    </source>
</evidence>
<dbReference type="OrthoDB" id="9805147at2"/>
<protein>
    <submittedName>
        <fullName evidence="6">Type II secretory pathway ATPase GspE/PulE or T4P pilus assembly pathway ATPase PilB</fullName>
    </submittedName>
</protein>
<evidence type="ECO:0000256" key="4">
    <source>
        <dbReference type="SAM" id="MobiDB-lite"/>
    </source>
</evidence>
<dbReference type="InterPro" id="IPR027417">
    <property type="entry name" value="P-loop_NTPase"/>
</dbReference>
<proteinExistence type="inferred from homology"/>
<dbReference type="InterPro" id="IPR001482">
    <property type="entry name" value="T2SS/T4SS_dom"/>
</dbReference>
<feature type="compositionally biased region" description="Polar residues" evidence="4">
    <location>
        <begin position="342"/>
        <end position="354"/>
    </location>
</feature>
<evidence type="ECO:0000256" key="1">
    <source>
        <dbReference type="ARBA" id="ARBA00006611"/>
    </source>
</evidence>
<dbReference type="EMBL" id="FRFE01000071">
    <property type="protein sequence ID" value="SHO53735.1"/>
    <property type="molecule type" value="Genomic_DNA"/>
</dbReference>
<dbReference type="SUPFAM" id="SSF160246">
    <property type="entry name" value="EspE N-terminal domain-like"/>
    <property type="match status" value="1"/>
</dbReference>